<name>A0A3S5CJE5_9PLAT</name>
<proteinExistence type="predicted"/>
<evidence type="ECO:0000313" key="1">
    <source>
        <dbReference type="EMBL" id="VEL26389.1"/>
    </source>
</evidence>
<reference evidence="1" key="1">
    <citation type="submission" date="2018-11" db="EMBL/GenBank/DDBJ databases">
        <authorList>
            <consortium name="Pathogen Informatics"/>
        </authorList>
    </citation>
    <scope>NUCLEOTIDE SEQUENCE</scope>
</reference>
<evidence type="ECO:0000313" key="2">
    <source>
        <dbReference type="Proteomes" id="UP000784294"/>
    </source>
</evidence>
<dbReference type="Proteomes" id="UP000784294">
    <property type="component" value="Unassembled WGS sequence"/>
</dbReference>
<comment type="caution">
    <text evidence="1">The sequence shown here is derived from an EMBL/GenBank/DDBJ whole genome shotgun (WGS) entry which is preliminary data.</text>
</comment>
<gene>
    <name evidence="1" type="ORF">PXEA_LOCUS19829</name>
</gene>
<sequence length="95" mass="10712">MPSHLCATKPRRRLIRGPGCLQMDCACEHRRICGNELRVERSYQRRWQQLPDLDSRAAGAYAIDVSLQRVHNLGACNDTAGQRAGGQQQISYICD</sequence>
<dbReference type="EMBL" id="CAAALY010079916">
    <property type="protein sequence ID" value="VEL26389.1"/>
    <property type="molecule type" value="Genomic_DNA"/>
</dbReference>
<dbReference type="AlphaFoldDB" id="A0A3S5CJE5"/>
<keyword evidence="2" id="KW-1185">Reference proteome</keyword>
<accession>A0A3S5CJE5</accession>
<organism evidence="1 2">
    <name type="scientific">Protopolystoma xenopodis</name>
    <dbReference type="NCBI Taxonomy" id="117903"/>
    <lineage>
        <taxon>Eukaryota</taxon>
        <taxon>Metazoa</taxon>
        <taxon>Spiralia</taxon>
        <taxon>Lophotrochozoa</taxon>
        <taxon>Platyhelminthes</taxon>
        <taxon>Monogenea</taxon>
        <taxon>Polyopisthocotylea</taxon>
        <taxon>Polystomatidea</taxon>
        <taxon>Polystomatidae</taxon>
        <taxon>Protopolystoma</taxon>
    </lineage>
</organism>
<protein>
    <submittedName>
        <fullName evidence="1">Uncharacterized protein</fullName>
    </submittedName>
</protein>